<dbReference type="AlphaFoldDB" id="A0A0T6B782"/>
<evidence type="ECO:0000313" key="1">
    <source>
        <dbReference type="EMBL" id="KRT83209.1"/>
    </source>
</evidence>
<dbReference type="EMBL" id="LJIG01009373">
    <property type="protein sequence ID" value="KRT83209.1"/>
    <property type="molecule type" value="Genomic_DNA"/>
</dbReference>
<feature type="non-terminal residue" evidence="1">
    <location>
        <position position="1"/>
    </location>
</feature>
<reference evidence="1 2" key="1">
    <citation type="submission" date="2015-09" db="EMBL/GenBank/DDBJ databases">
        <title>Draft genome of the scarab beetle Oryctes borbonicus.</title>
        <authorList>
            <person name="Meyer J.M."/>
            <person name="Markov G.V."/>
            <person name="Baskaran P."/>
            <person name="Herrmann M."/>
            <person name="Sommer R.J."/>
            <person name="Roedelsperger C."/>
        </authorList>
    </citation>
    <scope>NUCLEOTIDE SEQUENCE [LARGE SCALE GENOMIC DNA]</scope>
    <source>
        <strain evidence="1">OB123</strain>
        <tissue evidence="1">Whole animal</tissue>
    </source>
</reference>
<dbReference type="Gene3D" id="3.40.525.10">
    <property type="entry name" value="CRAL-TRIO lipid binding domain"/>
    <property type="match status" value="1"/>
</dbReference>
<dbReference type="OrthoDB" id="7126740at2759"/>
<gene>
    <name evidence="1" type="ORF">AMK59_3480</name>
</gene>
<feature type="non-terminal residue" evidence="1">
    <location>
        <position position="110"/>
    </location>
</feature>
<accession>A0A0T6B782</accession>
<dbReference type="InterPro" id="IPR036865">
    <property type="entry name" value="CRAL-TRIO_dom_sf"/>
</dbReference>
<dbReference type="InterPro" id="IPR036273">
    <property type="entry name" value="CRAL/TRIO_N_dom_sf"/>
</dbReference>
<sequence length="110" mass="13559">DFVPRRDMCDISANFLTVHDEKKLVQLYFGFEYEKLEHYLILFKQWIASQKHLQQDFSDNCLKKFLIWSKLDFERAKEKFERFCYNPITHKEFISERSVEEEGDLQHLRY</sequence>
<protein>
    <submittedName>
        <fullName evidence="1">Uncharacterized protein</fullName>
    </submittedName>
</protein>
<name>A0A0T6B782_9SCAR</name>
<dbReference type="Proteomes" id="UP000051574">
    <property type="component" value="Unassembled WGS sequence"/>
</dbReference>
<keyword evidence="2" id="KW-1185">Reference proteome</keyword>
<organism evidence="1 2">
    <name type="scientific">Oryctes borbonicus</name>
    <dbReference type="NCBI Taxonomy" id="1629725"/>
    <lineage>
        <taxon>Eukaryota</taxon>
        <taxon>Metazoa</taxon>
        <taxon>Ecdysozoa</taxon>
        <taxon>Arthropoda</taxon>
        <taxon>Hexapoda</taxon>
        <taxon>Insecta</taxon>
        <taxon>Pterygota</taxon>
        <taxon>Neoptera</taxon>
        <taxon>Endopterygota</taxon>
        <taxon>Coleoptera</taxon>
        <taxon>Polyphaga</taxon>
        <taxon>Scarabaeiformia</taxon>
        <taxon>Scarabaeidae</taxon>
        <taxon>Dynastinae</taxon>
        <taxon>Oryctes</taxon>
    </lineage>
</organism>
<comment type="caution">
    <text evidence="1">The sequence shown here is derived from an EMBL/GenBank/DDBJ whole genome shotgun (WGS) entry which is preliminary data.</text>
</comment>
<dbReference type="SUPFAM" id="SSF46938">
    <property type="entry name" value="CRAL/TRIO N-terminal domain"/>
    <property type="match status" value="1"/>
</dbReference>
<proteinExistence type="predicted"/>
<evidence type="ECO:0000313" key="2">
    <source>
        <dbReference type="Proteomes" id="UP000051574"/>
    </source>
</evidence>